<dbReference type="GO" id="GO:0016987">
    <property type="term" value="F:sigma factor activity"/>
    <property type="evidence" value="ECO:0007669"/>
    <property type="project" value="UniProtKB-KW"/>
</dbReference>
<dbReference type="GO" id="GO:0006352">
    <property type="term" value="P:DNA-templated transcription initiation"/>
    <property type="evidence" value="ECO:0007669"/>
    <property type="project" value="InterPro"/>
</dbReference>
<comment type="similarity">
    <text evidence="1">Belongs to the sigma-70 factor family. ECF subfamily.</text>
</comment>
<accession>A0A645C329</accession>
<feature type="domain" description="RNA polymerase sigma-70 region 2" evidence="5">
    <location>
        <begin position="27"/>
        <end position="92"/>
    </location>
</feature>
<sequence>MQKITDAEILNLLKAEKTRQRGFELLLNKYKEQAYWLIRRIVIDHDDANDVIQNTFIKVWQNIDKFREDSKIYTWIYRIATNEALSFLKSKKSHLFVSIDEMREDFGDRLESDIYFKGTDIQRKLQKAVATLPARQKLVFIMRYFEAMPYQDIANVVGVSIGTLKASYHIAVKKIEEIFKTD</sequence>
<feature type="domain" description="RNA polymerase sigma factor 70 region 4 type 2" evidence="6">
    <location>
        <begin position="123"/>
        <end position="175"/>
    </location>
</feature>
<gene>
    <name evidence="7" type="primary">rpoE_35</name>
    <name evidence="7" type="ORF">SDC9_118585</name>
</gene>
<keyword evidence="2" id="KW-0805">Transcription regulation</keyword>
<dbReference type="EMBL" id="VSSQ01024226">
    <property type="protein sequence ID" value="MPM71617.1"/>
    <property type="molecule type" value="Genomic_DNA"/>
</dbReference>
<evidence type="ECO:0000256" key="2">
    <source>
        <dbReference type="ARBA" id="ARBA00023015"/>
    </source>
</evidence>
<evidence type="ECO:0000259" key="6">
    <source>
        <dbReference type="Pfam" id="PF08281"/>
    </source>
</evidence>
<dbReference type="InterPro" id="IPR007627">
    <property type="entry name" value="RNA_pol_sigma70_r2"/>
</dbReference>
<protein>
    <submittedName>
        <fullName evidence="7">ECF RNA polymerase sigma-E factor</fullName>
    </submittedName>
</protein>
<dbReference type="Pfam" id="PF08281">
    <property type="entry name" value="Sigma70_r4_2"/>
    <property type="match status" value="1"/>
</dbReference>
<dbReference type="InterPro" id="IPR039425">
    <property type="entry name" value="RNA_pol_sigma-70-like"/>
</dbReference>
<dbReference type="GO" id="GO:0003677">
    <property type="term" value="F:DNA binding"/>
    <property type="evidence" value="ECO:0007669"/>
    <property type="project" value="InterPro"/>
</dbReference>
<comment type="caution">
    <text evidence="7">The sequence shown here is derived from an EMBL/GenBank/DDBJ whole genome shotgun (WGS) entry which is preliminary data.</text>
</comment>
<dbReference type="InterPro" id="IPR014284">
    <property type="entry name" value="RNA_pol_sigma-70_dom"/>
</dbReference>
<dbReference type="PANTHER" id="PTHR43133">
    <property type="entry name" value="RNA POLYMERASE ECF-TYPE SIGMA FACTO"/>
    <property type="match status" value="1"/>
</dbReference>
<evidence type="ECO:0000313" key="7">
    <source>
        <dbReference type="EMBL" id="MPM71617.1"/>
    </source>
</evidence>
<dbReference type="PANTHER" id="PTHR43133:SF51">
    <property type="entry name" value="RNA POLYMERASE SIGMA FACTOR"/>
    <property type="match status" value="1"/>
</dbReference>
<dbReference type="CDD" id="cd06171">
    <property type="entry name" value="Sigma70_r4"/>
    <property type="match status" value="1"/>
</dbReference>
<dbReference type="SUPFAM" id="SSF88659">
    <property type="entry name" value="Sigma3 and sigma4 domains of RNA polymerase sigma factors"/>
    <property type="match status" value="1"/>
</dbReference>
<dbReference type="Gene3D" id="1.10.1740.10">
    <property type="match status" value="1"/>
</dbReference>
<keyword evidence="4" id="KW-0804">Transcription</keyword>
<keyword evidence="3" id="KW-0731">Sigma factor</keyword>
<proteinExistence type="inferred from homology"/>
<reference evidence="7" key="1">
    <citation type="submission" date="2019-08" db="EMBL/GenBank/DDBJ databases">
        <authorList>
            <person name="Kucharzyk K."/>
            <person name="Murdoch R.W."/>
            <person name="Higgins S."/>
            <person name="Loffler F."/>
        </authorList>
    </citation>
    <scope>NUCLEOTIDE SEQUENCE</scope>
</reference>
<name>A0A645C329_9ZZZZ</name>
<dbReference type="AlphaFoldDB" id="A0A645C329"/>
<dbReference type="NCBIfam" id="TIGR02937">
    <property type="entry name" value="sigma70-ECF"/>
    <property type="match status" value="1"/>
</dbReference>
<evidence type="ECO:0000256" key="4">
    <source>
        <dbReference type="ARBA" id="ARBA00023163"/>
    </source>
</evidence>
<dbReference type="Gene3D" id="1.10.10.10">
    <property type="entry name" value="Winged helix-like DNA-binding domain superfamily/Winged helix DNA-binding domain"/>
    <property type="match status" value="1"/>
</dbReference>
<dbReference type="InterPro" id="IPR036388">
    <property type="entry name" value="WH-like_DNA-bd_sf"/>
</dbReference>
<evidence type="ECO:0000256" key="3">
    <source>
        <dbReference type="ARBA" id="ARBA00023082"/>
    </source>
</evidence>
<dbReference type="SUPFAM" id="SSF88946">
    <property type="entry name" value="Sigma2 domain of RNA polymerase sigma factors"/>
    <property type="match status" value="1"/>
</dbReference>
<dbReference type="InterPro" id="IPR013324">
    <property type="entry name" value="RNA_pol_sigma_r3/r4-like"/>
</dbReference>
<evidence type="ECO:0000259" key="5">
    <source>
        <dbReference type="Pfam" id="PF04542"/>
    </source>
</evidence>
<dbReference type="Pfam" id="PF04542">
    <property type="entry name" value="Sigma70_r2"/>
    <property type="match status" value="1"/>
</dbReference>
<dbReference type="InterPro" id="IPR013325">
    <property type="entry name" value="RNA_pol_sigma_r2"/>
</dbReference>
<evidence type="ECO:0000256" key="1">
    <source>
        <dbReference type="ARBA" id="ARBA00010641"/>
    </source>
</evidence>
<organism evidence="7">
    <name type="scientific">bioreactor metagenome</name>
    <dbReference type="NCBI Taxonomy" id="1076179"/>
    <lineage>
        <taxon>unclassified sequences</taxon>
        <taxon>metagenomes</taxon>
        <taxon>ecological metagenomes</taxon>
    </lineage>
</organism>
<dbReference type="InterPro" id="IPR013249">
    <property type="entry name" value="RNA_pol_sigma70_r4_t2"/>
</dbReference>